<organism evidence="9">
    <name type="scientific">marine metagenome</name>
    <dbReference type="NCBI Taxonomy" id="408172"/>
    <lineage>
        <taxon>unclassified sequences</taxon>
        <taxon>metagenomes</taxon>
        <taxon>ecological metagenomes</taxon>
    </lineage>
</organism>
<name>A0A382DID4_9ZZZZ</name>
<dbReference type="PANTHER" id="PTHR42780:SF1">
    <property type="entry name" value="ISOLEUCINE--TRNA LIGASE, CYTOPLASMIC"/>
    <property type="match status" value="1"/>
</dbReference>
<evidence type="ECO:0000256" key="1">
    <source>
        <dbReference type="ARBA" id="ARBA00022598"/>
    </source>
</evidence>
<dbReference type="InterPro" id="IPR033709">
    <property type="entry name" value="Anticodon_Ile_ABEc"/>
</dbReference>
<dbReference type="InterPro" id="IPR002300">
    <property type="entry name" value="aa-tRNA-synth_Ia"/>
</dbReference>
<feature type="domain" description="Methionyl/Valyl/Leucyl/Isoleucyl-tRNA synthetase anticodon-binding" evidence="8">
    <location>
        <begin position="286"/>
        <end position="430"/>
    </location>
</feature>
<keyword evidence="4" id="KW-0648">Protein biosynthesis</keyword>
<evidence type="ECO:0000256" key="2">
    <source>
        <dbReference type="ARBA" id="ARBA00022741"/>
    </source>
</evidence>
<dbReference type="GO" id="GO:0000049">
    <property type="term" value="F:tRNA binding"/>
    <property type="evidence" value="ECO:0007669"/>
    <property type="project" value="InterPro"/>
</dbReference>
<evidence type="ECO:0000256" key="5">
    <source>
        <dbReference type="ARBA" id="ARBA00023146"/>
    </source>
</evidence>
<dbReference type="InterPro" id="IPR009080">
    <property type="entry name" value="tRNAsynth_Ia_anticodon-bd"/>
</dbReference>
<evidence type="ECO:0000256" key="3">
    <source>
        <dbReference type="ARBA" id="ARBA00022840"/>
    </source>
</evidence>
<dbReference type="EMBL" id="UINC01039569">
    <property type="protein sequence ID" value="SVB38246.1"/>
    <property type="molecule type" value="Genomic_DNA"/>
</dbReference>
<dbReference type="GO" id="GO:0004822">
    <property type="term" value="F:isoleucine-tRNA ligase activity"/>
    <property type="evidence" value="ECO:0007669"/>
    <property type="project" value="UniProtKB-EC"/>
</dbReference>
<dbReference type="SUPFAM" id="SSF47323">
    <property type="entry name" value="Anticodon-binding domain of a subclass of class I aminoacyl-tRNA synthetases"/>
    <property type="match status" value="1"/>
</dbReference>
<feature type="domain" description="Aminoacyl-tRNA synthetase class Ia" evidence="7">
    <location>
        <begin position="1"/>
        <end position="232"/>
    </location>
</feature>
<dbReference type="AlphaFoldDB" id="A0A382DID4"/>
<keyword evidence="3" id="KW-0067">ATP-binding</keyword>
<dbReference type="Gene3D" id="3.40.50.620">
    <property type="entry name" value="HUPs"/>
    <property type="match status" value="1"/>
</dbReference>
<evidence type="ECO:0008006" key="10">
    <source>
        <dbReference type="Google" id="ProtNLM"/>
    </source>
</evidence>
<evidence type="ECO:0000259" key="8">
    <source>
        <dbReference type="Pfam" id="PF08264"/>
    </source>
</evidence>
<reference evidence="9" key="1">
    <citation type="submission" date="2018-05" db="EMBL/GenBank/DDBJ databases">
        <authorList>
            <person name="Lanie J.A."/>
            <person name="Ng W.-L."/>
            <person name="Kazmierczak K.M."/>
            <person name="Andrzejewski T.M."/>
            <person name="Davidsen T.M."/>
            <person name="Wayne K.J."/>
            <person name="Tettelin H."/>
            <person name="Glass J.I."/>
            <person name="Rusch D."/>
            <person name="Podicherti R."/>
            <person name="Tsui H.-C.T."/>
            <person name="Winkler M.E."/>
        </authorList>
    </citation>
    <scope>NUCLEOTIDE SEQUENCE</scope>
</reference>
<feature type="non-terminal residue" evidence="9">
    <location>
        <position position="598"/>
    </location>
</feature>
<sequence>YYAMDSWFVRMTAVKDNIIKYNSQVEWAPEWTGTGRVGEWLSNIKDWAISRERYWGTPLPVWICQDCGKEHCVGSIEEMNSLKTADSPAPKELHRPYVDDVKLSCTEDNCGGEMLREPYVMDCWFDSGCASFAQWHYPFENKDKFSGSFPVDYICEAVDQTRGWFYSLLAVSTTVFDSTCYHRCLSLGHILDSEGKKMSKSKGNVVNPWDHFNKEGADAIRWYMTTQSAPWSPMNFDPNGVRETYAKMFLTLWNVYRFHADYASLDNFNPDDEKGFIPVDQRSPLDRWILSRMASVAQAYHNQFESWEFHKAGRDLENFVINDLSNWYVRRSRRRLWDEADSTDKQACQHTLHEVLSIVSRLMAPIAPFMSDKIHNDLTGTSVHMADWPFDGDLSSQDLDLEQQMSVVRSLAETGRKIRVDVNRRQRLPCRSGWIVGGPELSDFHDILAEELNVENLTTEPDLDRFQRIELAPNHKALGAKCRADLSKVLAELAKAEPETLLSEIGAGSAKLAGYDIGADDVEVHRVEKDGFAASTFSVDDSGDVSLVLDVSIDDELLSKGLAREITRRVQSKRKDLDLDVEVTIDLTVWLTKGCPKL</sequence>
<dbReference type="SUPFAM" id="SSF52374">
    <property type="entry name" value="Nucleotidylyl transferase"/>
    <property type="match status" value="1"/>
</dbReference>
<dbReference type="InterPro" id="IPR013155">
    <property type="entry name" value="M/V/L/I-tRNA-synth_anticd-bd"/>
</dbReference>
<comment type="catalytic activity">
    <reaction evidence="6">
        <text>tRNA(Ile) + L-isoleucine + ATP = L-isoleucyl-tRNA(Ile) + AMP + diphosphate</text>
        <dbReference type="Rhea" id="RHEA:11060"/>
        <dbReference type="Rhea" id="RHEA-COMP:9666"/>
        <dbReference type="Rhea" id="RHEA-COMP:9695"/>
        <dbReference type="ChEBI" id="CHEBI:30616"/>
        <dbReference type="ChEBI" id="CHEBI:33019"/>
        <dbReference type="ChEBI" id="CHEBI:58045"/>
        <dbReference type="ChEBI" id="CHEBI:78442"/>
        <dbReference type="ChEBI" id="CHEBI:78528"/>
        <dbReference type="ChEBI" id="CHEBI:456215"/>
        <dbReference type="EC" id="6.1.1.5"/>
    </reaction>
</comment>
<keyword evidence="5" id="KW-0030">Aminoacyl-tRNA synthetase</keyword>
<dbReference type="GO" id="GO:0005524">
    <property type="term" value="F:ATP binding"/>
    <property type="evidence" value="ECO:0007669"/>
    <property type="project" value="UniProtKB-KW"/>
</dbReference>
<keyword evidence="1" id="KW-0436">Ligase</keyword>
<evidence type="ECO:0000259" key="7">
    <source>
        <dbReference type="Pfam" id="PF00133"/>
    </source>
</evidence>
<keyword evidence="2" id="KW-0547">Nucleotide-binding</keyword>
<feature type="non-terminal residue" evidence="9">
    <location>
        <position position="1"/>
    </location>
</feature>
<dbReference type="PANTHER" id="PTHR42780">
    <property type="entry name" value="SOLEUCYL-TRNA SYNTHETASE"/>
    <property type="match status" value="1"/>
</dbReference>
<dbReference type="GO" id="GO:0006428">
    <property type="term" value="P:isoleucyl-tRNA aminoacylation"/>
    <property type="evidence" value="ECO:0007669"/>
    <property type="project" value="TreeGrafter"/>
</dbReference>
<evidence type="ECO:0000256" key="6">
    <source>
        <dbReference type="ARBA" id="ARBA00048359"/>
    </source>
</evidence>
<dbReference type="InterPro" id="IPR014729">
    <property type="entry name" value="Rossmann-like_a/b/a_fold"/>
</dbReference>
<gene>
    <name evidence="9" type="ORF">METZ01_LOCUS191100</name>
</gene>
<proteinExistence type="predicted"/>
<dbReference type="InterPro" id="IPR023586">
    <property type="entry name" value="Ile-tRNA-ligase_type2"/>
</dbReference>
<evidence type="ECO:0000256" key="4">
    <source>
        <dbReference type="ARBA" id="ARBA00022917"/>
    </source>
</evidence>
<dbReference type="Pfam" id="PF19302">
    <property type="entry name" value="DUF5915"/>
    <property type="match status" value="1"/>
</dbReference>
<dbReference type="Gene3D" id="1.10.730.10">
    <property type="entry name" value="Isoleucyl-tRNA Synthetase, Domain 1"/>
    <property type="match status" value="1"/>
</dbReference>
<dbReference type="CDD" id="cd07961">
    <property type="entry name" value="Anticodon_Ia_Ile_ABEc"/>
    <property type="match status" value="1"/>
</dbReference>
<evidence type="ECO:0000313" key="9">
    <source>
        <dbReference type="EMBL" id="SVB38246.1"/>
    </source>
</evidence>
<accession>A0A382DID4</accession>
<dbReference type="Pfam" id="PF00133">
    <property type="entry name" value="tRNA-synt_1"/>
    <property type="match status" value="1"/>
</dbReference>
<protein>
    <recommendedName>
        <fullName evidence="10">Isoleucine--tRNA ligase</fullName>
    </recommendedName>
</protein>
<dbReference type="Pfam" id="PF08264">
    <property type="entry name" value="Anticodon_1"/>
    <property type="match status" value="1"/>
</dbReference>